<gene>
    <name evidence="1" type="ORF">S01H1_18380</name>
</gene>
<accession>X0SVZ3</accession>
<dbReference type="AlphaFoldDB" id="X0SVZ3"/>
<sequence length="64" mass="7238">MVTCRVQEARERKKLDFFPCKPVGLVEYEGFASTIDPGIKTKCVCCPPDPVAGAHCIWEFYIDE</sequence>
<protein>
    <submittedName>
        <fullName evidence="1">Uncharacterized protein</fullName>
    </submittedName>
</protein>
<name>X0SVZ3_9ZZZZ</name>
<comment type="caution">
    <text evidence="1">The sequence shown here is derived from an EMBL/GenBank/DDBJ whole genome shotgun (WGS) entry which is preliminary data.</text>
</comment>
<reference evidence="1" key="1">
    <citation type="journal article" date="2014" name="Front. Microbiol.">
        <title>High frequency of phylogenetically diverse reductive dehalogenase-homologous genes in deep subseafloor sedimentary metagenomes.</title>
        <authorList>
            <person name="Kawai M."/>
            <person name="Futagami T."/>
            <person name="Toyoda A."/>
            <person name="Takaki Y."/>
            <person name="Nishi S."/>
            <person name="Hori S."/>
            <person name="Arai W."/>
            <person name="Tsubouchi T."/>
            <person name="Morono Y."/>
            <person name="Uchiyama I."/>
            <person name="Ito T."/>
            <person name="Fujiyama A."/>
            <person name="Inagaki F."/>
            <person name="Takami H."/>
        </authorList>
    </citation>
    <scope>NUCLEOTIDE SEQUENCE</scope>
    <source>
        <strain evidence="1">Expedition CK06-06</strain>
    </source>
</reference>
<organism evidence="1">
    <name type="scientific">marine sediment metagenome</name>
    <dbReference type="NCBI Taxonomy" id="412755"/>
    <lineage>
        <taxon>unclassified sequences</taxon>
        <taxon>metagenomes</taxon>
        <taxon>ecological metagenomes</taxon>
    </lineage>
</organism>
<evidence type="ECO:0000313" key="1">
    <source>
        <dbReference type="EMBL" id="GAF80082.1"/>
    </source>
</evidence>
<dbReference type="EMBL" id="BARS01009823">
    <property type="protein sequence ID" value="GAF80082.1"/>
    <property type="molecule type" value="Genomic_DNA"/>
</dbReference>
<proteinExistence type="predicted"/>
<dbReference type="Pfam" id="PF19620">
    <property type="entry name" value="DUF6125"/>
    <property type="match status" value="1"/>
</dbReference>